<organism evidence="1 2">
    <name type="scientific">Iamia majanohamensis</name>
    <dbReference type="NCBI Taxonomy" id="467976"/>
    <lineage>
        <taxon>Bacteria</taxon>
        <taxon>Bacillati</taxon>
        <taxon>Actinomycetota</taxon>
        <taxon>Acidimicrobiia</taxon>
        <taxon>Acidimicrobiales</taxon>
        <taxon>Iamiaceae</taxon>
        <taxon>Iamia</taxon>
    </lineage>
</organism>
<evidence type="ECO:0000313" key="1">
    <source>
        <dbReference type="EMBL" id="WCO69024.1"/>
    </source>
</evidence>
<proteinExistence type="predicted"/>
<dbReference type="Proteomes" id="UP001216390">
    <property type="component" value="Chromosome"/>
</dbReference>
<name>A0AAF0BXQ7_9ACTN</name>
<reference evidence="1" key="1">
    <citation type="submission" date="2023-01" db="EMBL/GenBank/DDBJ databases">
        <title>The diversity of Class Acidimicrobiia in South China Sea sediment environments and the proposal of Iamia marina sp. nov., a novel species of the genus Iamia.</title>
        <authorList>
            <person name="He Y."/>
            <person name="Tian X."/>
        </authorList>
    </citation>
    <scope>NUCLEOTIDE SEQUENCE</scope>
    <source>
        <strain evidence="1">DSM 19957</strain>
    </source>
</reference>
<dbReference type="EMBL" id="CP116942">
    <property type="protein sequence ID" value="WCO69024.1"/>
    <property type="molecule type" value="Genomic_DNA"/>
</dbReference>
<gene>
    <name evidence="1" type="ORF">PO878_09830</name>
</gene>
<accession>A0AAF0BXQ7</accession>
<sequence>MAPVDAPSSAALSALSNQVADLGREVGQLAEASDRTPTESVAAALYDAERALRSARRGLERATRALG</sequence>
<dbReference type="KEGG" id="ima:PO878_09830"/>
<dbReference type="RefSeq" id="WP_272738538.1">
    <property type="nucleotide sequence ID" value="NZ_CP116942.1"/>
</dbReference>
<protein>
    <submittedName>
        <fullName evidence="1">Uncharacterized protein</fullName>
    </submittedName>
</protein>
<keyword evidence="2" id="KW-1185">Reference proteome</keyword>
<evidence type="ECO:0000313" key="2">
    <source>
        <dbReference type="Proteomes" id="UP001216390"/>
    </source>
</evidence>
<dbReference type="AlphaFoldDB" id="A0AAF0BXQ7"/>